<dbReference type="InterPro" id="IPR013519">
    <property type="entry name" value="Int_alpha_beta-p"/>
</dbReference>
<dbReference type="InterPro" id="IPR003367">
    <property type="entry name" value="Thrombospondin_3-like_rpt"/>
</dbReference>
<gene>
    <name evidence="6" type="ORF">IB286_10680</name>
</gene>
<evidence type="ECO:0000256" key="2">
    <source>
        <dbReference type="ARBA" id="ARBA00022737"/>
    </source>
</evidence>
<dbReference type="Pfam" id="PF02412">
    <property type="entry name" value="TSP_3"/>
    <property type="match status" value="11"/>
</dbReference>
<dbReference type="Gene3D" id="2.130.10.130">
    <property type="entry name" value="Integrin alpha, N-terminal"/>
    <property type="match status" value="1"/>
</dbReference>
<evidence type="ECO:0000313" key="7">
    <source>
        <dbReference type="Proteomes" id="UP000610558"/>
    </source>
</evidence>
<feature type="compositionally biased region" description="Acidic residues" evidence="5">
    <location>
        <begin position="1045"/>
        <end position="1060"/>
    </location>
</feature>
<feature type="compositionally biased region" description="Acidic residues" evidence="5">
    <location>
        <begin position="1012"/>
        <end position="1029"/>
    </location>
</feature>
<feature type="compositionally biased region" description="Acidic residues" evidence="5">
    <location>
        <begin position="326"/>
        <end position="338"/>
    </location>
</feature>
<dbReference type="InterPro" id="IPR028994">
    <property type="entry name" value="Integrin_alpha_N"/>
</dbReference>
<keyword evidence="3" id="KW-0106">Calcium</keyword>
<dbReference type="PROSITE" id="PS51234">
    <property type="entry name" value="TSP3"/>
    <property type="match status" value="3"/>
</dbReference>
<feature type="compositionally biased region" description="Acidic residues" evidence="5">
    <location>
        <begin position="932"/>
        <end position="949"/>
    </location>
</feature>
<comment type="caution">
    <text evidence="6">The sequence shown here is derived from an EMBL/GenBank/DDBJ whole genome shotgun (WGS) entry which is preliminary data.</text>
</comment>
<accession>A0A927C1C8</accession>
<feature type="compositionally biased region" description="Basic and acidic residues" evidence="5">
    <location>
        <begin position="206"/>
        <end position="216"/>
    </location>
</feature>
<evidence type="ECO:0000313" key="6">
    <source>
        <dbReference type="EMBL" id="MBD2859469.1"/>
    </source>
</evidence>
<evidence type="ECO:0000256" key="3">
    <source>
        <dbReference type="ARBA" id="ARBA00022837"/>
    </source>
</evidence>
<feature type="region of interest" description="Disordered" evidence="5">
    <location>
        <begin position="916"/>
        <end position="1079"/>
    </location>
</feature>
<keyword evidence="7" id="KW-1185">Reference proteome</keyword>
<proteinExistence type="predicted"/>
<dbReference type="GO" id="GO:0005509">
    <property type="term" value="F:calcium ion binding"/>
    <property type="evidence" value="ECO:0007669"/>
    <property type="project" value="InterPro"/>
</dbReference>
<dbReference type="Proteomes" id="UP000610558">
    <property type="component" value="Unassembled WGS sequence"/>
</dbReference>
<feature type="compositionally biased region" description="Acidic residues" evidence="5">
    <location>
        <begin position="993"/>
        <end position="1002"/>
    </location>
</feature>
<feature type="compositionally biased region" description="Polar residues" evidence="5">
    <location>
        <begin position="376"/>
        <end position="386"/>
    </location>
</feature>
<keyword evidence="2" id="KW-0677">Repeat</keyword>
<name>A0A927C1C8_9GAMM</name>
<dbReference type="Gene3D" id="4.10.1080.10">
    <property type="entry name" value="TSP type-3 repeat"/>
    <property type="match status" value="6"/>
</dbReference>
<feature type="compositionally biased region" description="Basic and acidic residues" evidence="5">
    <location>
        <begin position="451"/>
        <end position="461"/>
    </location>
</feature>
<dbReference type="AlphaFoldDB" id="A0A927C1C8"/>
<dbReference type="SMART" id="SM00191">
    <property type="entry name" value="Int_alpha"/>
    <property type="match status" value="3"/>
</dbReference>
<evidence type="ECO:0000256" key="1">
    <source>
        <dbReference type="ARBA" id="ARBA00022729"/>
    </source>
</evidence>
<dbReference type="PANTHER" id="PTHR10199">
    <property type="entry name" value="THROMBOSPONDIN"/>
    <property type="match status" value="1"/>
</dbReference>
<feature type="compositionally biased region" description="Acidic residues" evidence="5">
    <location>
        <begin position="473"/>
        <end position="483"/>
    </location>
</feature>
<organism evidence="6 7">
    <name type="scientific">Spongiibacter pelagi</name>
    <dbReference type="NCBI Taxonomy" id="2760804"/>
    <lineage>
        <taxon>Bacteria</taxon>
        <taxon>Pseudomonadati</taxon>
        <taxon>Pseudomonadota</taxon>
        <taxon>Gammaproteobacteria</taxon>
        <taxon>Cellvibrionales</taxon>
        <taxon>Spongiibacteraceae</taxon>
        <taxon>Spongiibacter</taxon>
    </lineage>
</organism>
<keyword evidence="1" id="KW-0732">Signal</keyword>
<dbReference type="EMBL" id="JACXLD010000005">
    <property type="protein sequence ID" value="MBD2859469.1"/>
    <property type="molecule type" value="Genomic_DNA"/>
</dbReference>
<feature type="compositionally biased region" description="Polar residues" evidence="5">
    <location>
        <begin position="1066"/>
        <end position="1079"/>
    </location>
</feature>
<reference evidence="6" key="1">
    <citation type="submission" date="2020-09" db="EMBL/GenBank/DDBJ databases">
        <authorList>
            <person name="Yoon J.-W."/>
        </authorList>
    </citation>
    <scope>NUCLEOTIDE SEQUENCE</scope>
    <source>
        <strain evidence="6">KMU-158</strain>
    </source>
</reference>
<dbReference type="InterPro" id="IPR017897">
    <property type="entry name" value="Thrombospondin_3_rpt"/>
</dbReference>
<sequence length="1101" mass="116888">MDSWSLASLRRFFPIARKNFSIVFLFSSLLAACGGGGSASEDSPALTGYFVDAPVGGLRFLTSSGESGTTAQDGGFLYRSGDSVTFSLGGIEIGTLVGDKFVTPNDIIGLTGNAVINVVRFLLTLDADRNPDNGIEISEDVATSAASLVISTLNFEESTFESSGLLDFAEDANGDDRNIVSPEVAEDHLLESEEDLADGSFDGPADADKDGIRDENDNCPSIANANQLDTDNDGLGDVCDSQDDTDSDSDSIRDEVDNCPSHPNTNQADSDSDGLGDACDSQNDTDSDGDGIADAVDNCPSVSNPSQTDSDSDDIGDACESLSGDQDSDSDGINDSEDNCLNVQNPDQADADADGAGDACDSDYIADADSDGIPDSSDNCQTIPNEDQSDVDGDGTGDACDSQDGRDTDGDGVINGLDNCPSAFNPDQSDVDGDLIGDECDLQDDTDSDNDGVRDEVDNCKDLANPDQKNIDGDELGDACDPDSPEKLDTDGDGIFDVDDNCPAVSNSQQLDEDGDGHGDACDAPDFVEQTVLFSEDEASKIDFGHAVEMGAGFAFVGAPEADVDVDGENIKGGAVYVYRKDEQQGWSFLQKLYLSDAARDDKFGSSISSNGKFLAVGAWNRFFPGSVIIFEEVNGEWIFQSEIERRSSEVERFGMSIAFNESQLFVGAPLFDSETPLQSDRGVVEVYQQDENSEWSLVQSISPPAEVSVDQFGQDVSVNGNVLAVRSEISPDSVFVFERVDENSTWEYKAQITPTQRGQFDAKNVEVWGESIFIGAPRYDSLSGGHASSGAVYLYGKSSDGEWQENLIIQPNEPEYGLSFGASVSVSEDLLIVGAPFIEKEGKEGRVYVFRKDQELSWSYSSQLINSETSANDAFGFDVSVNDFGLIVGAPGVFVNTPDEYVGIYRSNDLDGDGLYGSNDNCPEVTNADQSDFDQDDIGDACDDDADGDGLTADQENEKGTSDFNADSDGDGVSDADDVFPTDPAESKDSDLDGIGDEADNCVETVNQDQSDLDQDNIGDACDEDADGDGLTADQESQQGTSDLDTDSDGDTVGDEIDNCPDVSNPDQKNWNGDETGNACDSNCNTLQDLSLGLCDLVSQ</sequence>
<feature type="region of interest" description="Disordered" evidence="5">
    <location>
        <begin position="193"/>
        <end position="489"/>
    </location>
</feature>
<protein>
    <submittedName>
        <fullName evidence="6">Thrombospondin type 3 repeat-containing protein</fullName>
    </submittedName>
</protein>
<dbReference type="InterPro" id="IPR013517">
    <property type="entry name" value="FG-GAP"/>
</dbReference>
<feature type="compositionally biased region" description="Polar residues" evidence="5">
    <location>
        <begin position="300"/>
        <end position="309"/>
    </location>
</feature>
<dbReference type="PANTHER" id="PTHR10199:SF100">
    <property type="entry name" value="THROMBOSPONDIN, ISOFORM A"/>
    <property type="match status" value="1"/>
</dbReference>
<dbReference type="GO" id="GO:0007155">
    <property type="term" value="P:cell adhesion"/>
    <property type="evidence" value="ECO:0007669"/>
    <property type="project" value="InterPro"/>
</dbReference>
<feature type="compositionally biased region" description="Polar residues" evidence="5">
    <location>
        <begin position="218"/>
        <end position="229"/>
    </location>
</feature>
<keyword evidence="4" id="KW-0325">Glycoprotein</keyword>
<dbReference type="SUPFAM" id="SSF69318">
    <property type="entry name" value="Integrin alpha N-terminal domain"/>
    <property type="match status" value="1"/>
</dbReference>
<feature type="compositionally biased region" description="Acidic residues" evidence="5">
    <location>
        <begin position="429"/>
        <end position="450"/>
    </location>
</feature>
<dbReference type="RefSeq" id="WP_190765342.1">
    <property type="nucleotide sequence ID" value="NZ_JACXLD010000005.1"/>
</dbReference>
<dbReference type="InterPro" id="IPR028974">
    <property type="entry name" value="TSP_type-3_rpt"/>
</dbReference>
<dbReference type="Pfam" id="PF14312">
    <property type="entry name" value="FG-GAP_2"/>
    <property type="match status" value="2"/>
</dbReference>
<evidence type="ECO:0000256" key="5">
    <source>
        <dbReference type="SAM" id="MobiDB-lite"/>
    </source>
</evidence>
<dbReference type="SUPFAM" id="SSF103647">
    <property type="entry name" value="TSP type-3 repeat"/>
    <property type="match status" value="5"/>
</dbReference>
<feature type="compositionally biased region" description="Acidic residues" evidence="5">
    <location>
        <begin position="967"/>
        <end position="981"/>
    </location>
</feature>
<evidence type="ECO:0000256" key="4">
    <source>
        <dbReference type="ARBA" id="ARBA00023180"/>
    </source>
</evidence>
<feature type="compositionally biased region" description="Acidic residues" evidence="5">
    <location>
        <begin position="230"/>
        <end position="249"/>
    </location>
</feature>
<feature type="compositionally biased region" description="Acidic residues" evidence="5">
    <location>
        <begin position="349"/>
        <end position="372"/>
    </location>
</feature>